<dbReference type="AlphaFoldDB" id="A0A6J4N350"/>
<reference evidence="1" key="1">
    <citation type="submission" date="2020-02" db="EMBL/GenBank/DDBJ databases">
        <authorList>
            <person name="Meier V. D."/>
        </authorList>
    </citation>
    <scope>NUCLEOTIDE SEQUENCE</scope>
    <source>
        <strain evidence="1">AVDCRST_MAG93</strain>
    </source>
</reference>
<protein>
    <submittedName>
        <fullName evidence="1">Uncharacterized protein</fullName>
    </submittedName>
</protein>
<accession>A0A6J4N350</accession>
<feature type="non-terminal residue" evidence="1">
    <location>
        <position position="42"/>
    </location>
</feature>
<feature type="non-terminal residue" evidence="1">
    <location>
        <position position="1"/>
    </location>
</feature>
<dbReference type="EMBL" id="CADCTR010002904">
    <property type="protein sequence ID" value="CAA9373658.1"/>
    <property type="molecule type" value="Genomic_DNA"/>
</dbReference>
<gene>
    <name evidence="1" type="ORF">AVDCRST_MAG93-8623</name>
</gene>
<sequence>CPTMNHGAIAVLPKLDATWQCPNKSRIRTATHRRRCWDVMQY</sequence>
<evidence type="ECO:0000313" key="1">
    <source>
        <dbReference type="EMBL" id="CAA9373658.1"/>
    </source>
</evidence>
<proteinExistence type="predicted"/>
<name>A0A6J4N350_9CHLR</name>
<organism evidence="1">
    <name type="scientific">uncultured Chloroflexia bacterium</name>
    <dbReference type="NCBI Taxonomy" id="1672391"/>
    <lineage>
        <taxon>Bacteria</taxon>
        <taxon>Bacillati</taxon>
        <taxon>Chloroflexota</taxon>
        <taxon>Chloroflexia</taxon>
        <taxon>environmental samples</taxon>
    </lineage>
</organism>